<dbReference type="SUPFAM" id="SSF46785">
    <property type="entry name" value="Winged helix' DNA-binding domain"/>
    <property type="match status" value="1"/>
</dbReference>
<sequence length="621" mass="73250">MSRYFSNREMLILDYLKRHDLVTSDELANYLSVSKRTVKKDIAYIREVLNQEQEILQSVHGKGYALSKSYMSVIDHNFLSRDKDLILNNYDRIAYIIQRLLLAETEIRYETLADELFISPSSLSKDMKKVRSFLREYQLTIEHRPAYGVRIKGSEFNRRMAISYFFYHSFLAYLTTYRQTVYKQDAIILTYIEKIIREVCTDSYIKVSSNTIKDISIHIFIAFERMAYEAELSELDEKIDFRSYQAASEIVQRVSGFIKSKESSKATIDYIYLHLSHKRMLSTHMNTASEEIKATIKEINFEIKQNFDIDFSADWQLNHALELHLQQLIKRVENEVSIPNPYVFQHFRDYLFAAKICISAIQIIEKNLLTHDVPLDEYGYLILYYQYGLNQQSTQKYRIALYTGNNRAEEMMYETYLQTLLNESLYQIKVISSLEQFDDRFDALISTVADRQLKKSSKLTMTNVTKNDLLDIESHFRRKVGIKTLLKKYLSESSIVRLNVTSKNEVEEQIICHLEQNGFLKEDYPKRKLEYHEVGNGMVHIQDLNKMIKHRICLIVHLTHPILWEKTVIKSLFLIKTKKDGDKDLTDLCDIFSNWANFPDKIQEVYETQDYLEVIQILGQQ</sequence>
<dbReference type="OrthoDB" id="3239954at2"/>
<dbReference type="InterPro" id="IPR016152">
    <property type="entry name" value="PTrfase/Anion_transptr"/>
</dbReference>
<evidence type="ECO:0000313" key="7">
    <source>
        <dbReference type="EMBL" id="THB60347.1"/>
    </source>
</evidence>
<dbReference type="InterPro" id="IPR013196">
    <property type="entry name" value="HTH_11"/>
</dbReference>
<keyword evidence="1" id="KW-0677">Repeat</keyword>
<dbReference type="InterPro" id="IPR036634">
    <property type="entry name" value="PRD_sf"/>
</dbReference>
<evidence type="ECO:0000256" key="2">
    <source>
        <dbReference type="ARBA" id="ARBA00023015"/>
    </source>
</evidence>
<accession>A0A4S3B285</accession>
<dbReference type="Gene3D" id="3.40.930.10">
    <property type="entry name" value="Mannitol-specific EII, Chain A"/>
    <property type="match status" value="1"/>
</dbReference>
<dbReference type="AlphaFoldDB" id="A0A4S3B285"/>
<dbReference type="InterPro" id="IPR007737">
    <property type="entry name" value="Mga_HTH"/>
</dbReference>
<dbReference type="RefSeq" id="WP_136137686.1">
    <property type="nucleotide sequence ID" value="NZ_SDGV01000026.1"/>
</dbReference>
<proteinExistence type="predicted"/>
<organism evidence="7 8">
    <name type="scientific">Vagococcus silagei</name>
    <dbReference type="NCBI Taxonomy" id="2508885"/>
    <lineage>
        <taxon>Bacteria</taxon>
        <taxon>Bacillati</taxon>
        <taxon>Bacillota</taxon>
        <taxon>Bacilli</taxon>
        <taxon>Lactobacillales</taxon>
        <taxon>Enterococcaceae</taxon>
        <taxon>Vagococcus</taxon>
    </lineage>
</organism>
<dbReference type="InterPro" id="IPR011608">
    <property type="entry name" value="PRD"/>
</dbReference>
<dbReference type="Pfam" id="PF05043">
    <property type="entry name" value="Mga"/>
    <property type="match status" value="1"/>
</dbReference>
<keyword evidence="2" id="KW-0805">Transcription regulation</keyword>
<dbReference type="SUPFAM" id="SSF63520">
    <property type="entry name" value="PTS-regulatory domain, PRD"/>
    <property type="match status" value="2"/>
</dbReference>
<dbReference type="Gene3D" id="1.10.1790.10">
    <property type="entry name" value="PRD domain"/>
    <property type="match status" value="1"/>
</dbReference>
<dbReference type="EMBL" id="SDGV01000026">
    <property type="protein sequence ID" value="THB60347.1"/>
    <property type="molecule type" value="Genomic_DNA"/>
</dbReference>
<keyword evidence="3" id="KW-0010">Activator</keyword>
<reference evidence="7 8" key="1">
    <citation type="submission" date="2019-01" db="EMBL/GenBank/DDBJ databases">
        <title>Vagococcus silagei sp. nov. isolated from brewer's grain.</title>
        <authorList>
            <person name="Guu J.-R."/>
        </authorList>
    </citation>
    <scope>NUCLEOTIDE SEQUENCE [LARGE SCALE GENOMIC DNA]</scope>
    <source>
        <strain evidence="7 8">2B-2</strain>
    </source>
</reference>
<dbReference type="PANTHER" id="PTHR30185:SF13">
    <property type="entry name" value="LICABCH OPERON REGULATOR-RELATED"/>
    <property type="match status" value="1"/>
</dbReference>
<feature type="domain" description="PRD" evidence="6">
    <location>
        <begin position="287"/>
        <end position="395"/>
    </location>
</feature>
<dbReference type="InterPro" id="IPR050661">
    <property type="entry name" value="BglG_antiterminators"/>
</dbReference>
<dbReference type="InterPro" id="IPR036388">
    <property type="entry name" value="WH-like_DNA-bd_sf"/>
</dbReference>
<evidence type="ECO:0000259" key="5">
    <source>
        <dbReference type="PROSITE" id="PS51000"/>
    </source>
</evidence>
<evidence type="ECO:0000259" key="6">
    <source>
        <dbReference type="PROSITE" id="PS51372"/>
    </source>
</evidence>
<dbReference type="Proteomes" id="UP000310506">
    <property type="component" value="Unassembled WGS sequence"/>
</dbReference>
<dbReference type="PANTHER" id="PTHR30185">
    <property type="entry name" value="CRYPTIC BETA-GLUCOSIDE BGL OPERON ANTITERMINATOR"/>
    <property type="match status" value="1"/>
</dbReference>
<dbReference type="InterPro" id="IPR036390">
    <property type="entry name" value="WH_DNA-bd_sf"/>
</dbReference>
<evidence type="ECO:0000256" key="1">
    <source>
        <dbReference type="ARBA" id="ARBA00022737"/>
    </source>
</evidence>
<comment type="caution">
    <text evidence="7">The sequence shown here is derived from an EMBL/GenBank/DDBJ whole genome shotgun (WGS) entry which is preliminary data.</text>
</comment>
<dbReference type="PROSITE" id="PS51000">
    <property type="entry name" value="HTH_DEOR_2"/>
    <property type="match status" value="1"/>
</dbReference>
<dbReference type="PROSITE" id="PS51372">
    <property type="entry name" value="PRD_2"/>
    <property type="match status" value="2"/>
</dbReference>
<evidence type="ECO:0000256" key="4">
    <source>
        <dbReference type="ARBA" id="ARBA00023163"/>
    </source>
</evidence>
<evidence type="ECO:0000313" key="8">
    <source>
        <dbReference type="Proteomes" id="UP000310506"/>
    </source>
</evidence>
<keyword evidence="4" id="KW-0804">Transcription</keyword>
<dbReference type="Gene3D" id="1.10.10.10">
    <property type="entry name" value="Winged helix-like DNA-binding domain superfamily/Winged helix DNA-binding domain"/>
    <property type="match status" value="1"/>
</dbReference>
<evidence type="ECO:0000256" key="3">
    <source>
        <dbReference type="ARBA" id="ARBA00023159"/>
    </source>
</evidence>
<dbReference type="Pfam" id="PF08279">
    <property type="entry name" value="HTH_11"/>
    <property type="match status" value="1"/>
</dbReference>
<feature type="domain" description="PRD" evidence="6">
    <location>
        <begin position="183"/>
        <end position="285"/>
    </location>
</feature>
<name>A0A4S3B285_9ENTE</name>
<dbReference type="GO" id="GO:0003700">
    <property type="term" value="F:DNA-binding transcription factor activity"/>
    <property type="evidence" value="ECO:0007669"/>
    <property type="project" value="InterPro"/>
</dbReference>
<dbReference type="SUPFAM" id="SSF55804">
    <property type="entry name" value="Phoshotransferase/anion transport protein"/>
    <property type="match status" value="1"/>
</dbReference>
<gene>
    <name evidence="7" type="ORF">ESZ54_10885</name>
</gene>
<dbReference type="InterPro" id="IPR001034">
    <property type="entry name" value="DeoR_HTH"/>
</dbReference>
<dbReference type="SMART" id="SM00420">
    <property type="entry name" value="HTH_DEOR"/>
    <property type="match status" value="1"/>
</dbReference>
<feature type="domain" description="HTH deoR-type" evidence="5">
    <location>
        <begin position="5"/>
        <end position="65"/>
    </location>
</feature>
<protein>
    <submittedName>
        <fullName evidence="7">Transcription antiterminator</fullName>
    </submittedName>
</protein>
<keyword evidence="8" id="KW-1185">Reference proteome</keyword>
<dbReference type="Pfam" id="PF00874">
    <property type="entry name" value="PRD"/>
    <property type="match status" value="1"/>
</dbReference>